<feature type="non-terminal residue" evidence="1">
    <location>
        <position position="214"/>
    </location>
</feature>
<evidence type="ECO:0000313" key="1">
    <source>
        <dbReference type="EMBL" id="EWH08868.1"/>
    </source>
</evidence>
<sequence>MTYQAGQLLETDTGTIWVVTSLSDVPPMSYEPSIDAWRKHQLPSNVNSAILQLPEGHIVVTGQSSLHILDNGLWYTVNNEKIDLTTSFNQLHMSAQGYVWLMQRRSAVLRYDHAGKRNKIYDELFFQCEDVSGRQYFFNPEGEIVVHDKHERNWLRYTSHDGVLHNTNQLICTDSGDVIVLGGHNNYLAFSVFEPENNYWRTHQRGRSKICVSL</sequence>
<dbReference type="EMBL" id="ARZY01000035">
    <property type="protein sequence ID" value="EWH08868.1"/>
    <property type="molecule type" value="Genomic_DNA"/>
</dbReference>
<dbReference type="SUPFAM" id="SSF63829">
    <property type="entry name" value="Calcium-dependent phosphotriesterase"/>
    <property type="match status" value="1"/>
</dbReference>
<protein>
    <submittedName>
        <fullName evidence="1">Uncharacterized protein</fullName>
    </submittedName>
</protein>
<accession>W7QL51</accession>
<proteinExistence type="predicted"/>
<gene>
    <name evidence="1" type="ORF">DS2_15454</name>
</gene>
<comment type="caution">
    <text evidence="1">The sequence shown here is derived from an EMBL/GenBank/DDBJ whole genome shotgun (WGS) entry which is preliminary data.</text>
</comment>
<dbReference type="Proteomes" id="UP000019276">
    <property type="component" value="Unassembled WGS sequence"/>
</dbReference>
<dbReference type="Gene3D" id="2.130.10.10">
    <property type="entry name" value="YVTN repeat-like/Quinoprotein amine dehydrogenase"/>
    <property type="match status" value="1"/>
</dbReference>
<organism evidence="1 2">
    <name type="scientific">Catenovulum agarivorans DS-2</name>
    <dbReference type="NCBI Taxonomy" id="1328313"/>
    <lineage>
        <taxon>Bacteria</taxon>
        <taxon>Pseudomonadati</taxon>
        <taxon>Pseudomonadota</taxon>
        <taxon>Gammaproteobacteria</taxon>
        <taxon>Alteromonadales</taxon>
        <taxon>Alteromonadaceae</taxon>
        <taxon>Catenovulum</taxon>
    </lineage>
</organism>
<reference evidence="1 2" key="1">
    <citation type="journal article" date="2014" name="Genome Announc.">
        <title>Draft Genome Sequence of the Agar-Degrading Bacterium Catenovulum sp. Strain DS-2, Isolated from Intestines of Haliotis diversicolor.</title>
        <authorList>
            <person name="Shan D."/>
            <person name="Li X."/>
            <person name="Gu Z."/>
            <person name="Wei G."/>
            <person name="Gao Z."/>
            <person name="Shao Z."/>
        </authorList>
    </citation>
    <scope>NUCLEOTIDE SEQUENCE [LARGE SCALE GENOMIC DNA]</scope>
    <source>
        <strain evidence="1 2">DS-2</strain>
    </source>
</reference>
<dbReference type="InterPro" id="IPR015943">
    <property type="entry name" value="WD40/YVTN_repeat-like_dom_sf"/>
</dbReference>
<dbReference type="STRING" id="1328313.DS2_15454"/>
<dbReference type="RefSeq" id="WP_035015749.1">
    <property type="nucleotide sequence ID" value="NZ_ARZY01000035.1"/>
</dbReference>
<evidence type="ECO:0000313" key="2">
    <source>
        <dbReference type="Proteomes" id="UP000019276"/>
    </source>
</evidence>
<keyword evidence="2" id="KW-1185">Reference proteome</keyword>
<name>W7QL51_9ALTE</name>
<dbReference type="OrthoDB" id="5177340at2"/>
<dbReference type="AlphaFoldDB" id="W7QL51"/>